<dbReference type="GeneID" id="93362636"/>
<evidence type="ECO:0000256" key="5">
    <source>
        <dbReference type="ARBA" id="ARBA00022989"/>
    </source>
</evidence>
<gene>
    <name evidence="9" type="ORF">CYJ95_00550</name>
</gene>
<evidence type="ECO:0000313" key="10">
    <source>
        <dbReference type="Proteomes" id="UP000234847"/>
    </source>
</evidence>
<dbReference type="GO" id="GO:0005886">
    <property type="term" value="C:plasma membrane"/>
    <property type="evidence" value="ECO:0007669"/>
    <property type="project" value="UniProtKB-SubCell"/>
</dbReference>
<comment type="subcellular location">
    <subcellularLocation>
        <location evidence="1">Cell membrane</location>
        <topology evidence="1">Multi-pass membrane protein</topology>
    </subcellularLocation>
</comment>
<feature type="transmembrane region" description="Helical" evidence="8">
    <location>
        <begin position="66"/>
        <end position="91"/>
    </location>
</feature>
<keyword evidence="5 8" id="KW-1133">Transmembrane helix</keyword>
<evidence type="ECO:0000256" key="3">
    <source>
        <dbReference type="ARBA" id="ARBA00022475"/>
    </source>
</evidence>
<evidence type="ECO:0000256" key="2">
    <source>
        <dbReference type="ARBA" id="ARBA00010388"/>
    </source>
</evidence>
<feature type="region of interest" description="Disordered" evidence="7">
    <location>
        <begin position="98"/>
        <end position="143"/>
    </location>
</feature>
<comment type="similarity">
    <text evidence="2">Belongs to the CPA3 antiporters (TC 2.A.63) subunit C family.</text>
</comment>
<reference evidence="9 10" key="1">
    <citation type="submission" date="2017-12" db="EMBL/GenBank/DDBJ databases">
        <title>Phylogenetic diversity of female urinary microbiome.</title>
        <authorList>
            <person name="Thomas-White K."/>
            <person name="Wolfe A.J."/>
        </authorList>
    </citation>
    <scope>NUCLEOTIDE SEQUENCE [LARGE SCALE GENOMIC DNA]</scope>
    <source>
        <strain evidence="9 10">UMB0038</strain>
    </source>
</reference>
<comment type="caution">
    <text evidence="9">The sequence shown here is derived from an EMBL/GenBank/DDBJ whole genome shotgun (WGS) entry which is preliminary data.</text>
</comment>
<dbReference type="OMA" id="YRVYEEH"/>
<dbReference type="AlphaFoldDB" id="A0A653IUJ7"/>
<protein>
    <submittedName>
        <fullName evidence="9">Cation:proton antiporter</fullName>
    </submittedName>
</protein>
<evidence type="ECO:0000256" key="8">
    <source>
        <dbReference type="SAM" id="Phobius"/>
    </source>
</evidence>
<keyword evidence="6 8" id="KW-0472">Membrane</keyword>
<keyword evidence="3" id="KW-1003">Cell membrane</keyword>
<name>A0A653IUJ7_MICLU</name>
<proteinExistence type="inferred from homology"/>
<organism evidence="9 10">
    <name type="scientific">Micrococcus luteus</name>
    <name type="common">Micrococcus lysodeikticus</name>
    <dbReference type="NCBI Taxonomy" id="1270"/>
    <lineage>
        <taxon>Bacteria</taxon>
        <taxon>Bacillati</taxon>
        <taxon>Actinomycetota</taxon>
        <taxon>Actinomycetes</taxon>
        <taxon>Micrococcales</taxon>
        <taxon>Micrococcaceae</taxon>
        <taxon>Micrococcus</taxon>
    </lineage>
</organism>
<dbReference type="PANTHER" id="PTHR34583:SF2">
    <property type="entry name" value="ANTIPORTER SUBUNIT MNHC2-RELATED"/>
    <property type="match status" value="1"/>
</dbReference>
<evidence type="ECO:0000256" key="4">
    <source>
        <dbReference type="ARBA" id="ARBA00022692"/>
    </source>
</evidence>
<dbReference type="RefSeq" id="WP_010078750.1">
    <property type="nucleotide sequence ID" value="NZ_CABIZL010000002.1"/>
</dbReference>
<dbReference type="Pfam" id="PF00420">
    <property type="entry name" value="Oxidored_q2"/>
    <property type="match status" value="1"/>
</dbReference>
<evidence type="ECO:0000256" key="6">
    <source>
        <dbReference type="ARBA" id="ARBA00023136"/>
    </source>
</evidence>
<dbReference type="Gene3D" id="1.10.287.3510">
    <property type="match status" value="1"/>
</dbReference>
<evidence type="ECO:0000256" key="1">
    <source>
        <dbReference type="ARBA" id="ARBA00004651"/>
    </source>
</evidence>
<accession>A0A031GM82</accession>
<accession>A0A0C2RVT9</accession>
<accession>A0A653IUJ7</accession>
<dbReference type="EMBL" id="PKJT01000001">
    <property type="protein sequence ID" value="PKZ83448.1"/>
    <property type="molecule type" value="Genomic_DNA"/>
</dbReference>
<keyword evidence="4 8" id="KW-0812">Transmembrane</keyword>
<evidence type="ECO:0000313" key="9">
    <source>
        <dbReference type="EMBL" id="PKZ83448.1"/>
    </source>
</evidence>
<sequence length="143" mass="15009">MTVALTVGLLTFGAFYLFSKRELLRVILGMVLLGHAANLAIIAAGGTDRRGLPFAGTSDVEVQADALPQAFVLTAIVIAFAITVLLLALAVTGRADDAVASPGETRDSLEQAAADARFPREERHAAAGRIAQHYAGQGPEVRR</sequence>
<dbReference type="Proteomes" id="UP000234847">
    <property type="component" value="Unassembled WGS sequence"/>
</dbReference>
<evidence type="ECO:0000256" key="7">
    <source>
        <dbReference type="SAM" id="MobiDB-lite"/>
    </source>
</evidence>
<dbReference type="PANTHER" id="PTHR34583">
    <property type="entry name" value="ANTIPORTER SUBUNIT MNHC2-RELATED"/>
    <property type="match status" value="1"/>
</dbReference>
<dbReference type="InterPro" id="IPR039428">
    <property type="entry name" value="NUOK/Mnh_C1-like"/>
</dbReference>
<feature type="transmembrane region" description="Helical" evidence="8">
    <location>
        <begin position="26"/>
        <end position="46"/>
    </location>
</feature>
<accession>A0A653PIG9</accession>
<dbReference type="InterPro" id="IPR050601">
    <property type="entry name" value="CPA3_antiporter_subunitC"/>
</dbReference>